<organism evidence="1 2">
    <name type="scientific">Mucilaginibacter aquatilis</name>
    <dbReference type="NCBI Taxonomy" id="1517760"/>
    <lineage>
        <taxon>Bacteria</taxon>
        <taxon>Pseudomonadati</taxon>
        <taxon>Bacteroidota</taxon>
        <taxon>Sphingobacteriia</taxon>
        <taxon>Sphingobacteriales</taxon>
        <taxon>Sphingobacteriaceae</taxon>
        <taxon>Mucilaginibacter</taxon>
    </lineage>
</organism>
<dbReference type="RefSeq" id="WP_157542682.1">
    <property type="nucleotide sequence ID" value="NZ_WQLA01000006.1"/>
</dbReference>
<comment type="caution">
    <text evidence="1">The sequence shown here is derived from an EMBL/GenBank/DDBJ whole genome shotgun (WGS) entry which is preliminary data.</text>
</comment>
<dbReference type="EMBL" id="WQLA01000006">
    <property type="protein sequence ID" value="MVN92361.1"/>
    <property type="molecule type" value="Genomic_DNA"/>
</dbReference>
<accession>A0A6I4IB03</accession>
<proteinExistence type="predicted"/>
<dbReference type="PROSITE" id="PS51257">
    <property type="entry name" value="PROKAR_LIPOPROTEIN"/>
    <property type="match status" value="1"/>
</dbReference>
<protein>
    <submittedName>
        <fullName evidence="1">Uncharacterized protein</fullName>
    </submittedName>
</protein>
<sequence length="323" mass="36929">MIFQRSSAFGLYVRLIAFSSILFSCNQKPPRDIAVQGTSPDSEHQRVSFKPVEGIAYTEIRREYENGVGFNPLGYHLQPEWKVTFLPGKDSVRIFSPVLGRFIVNEVIYDHDSVVNVAHSWLKVKLLHPDSLKFQVLYVRNKRIMDTTGQIFMTLYSNKYIKDKLKTTVEDLQKPPRRDSVYIKNLVRQSLAQVTKKAFAATEPVTLTSKVPQVKIKRQVLSRDNALKDATVADNYLLPTFDIEIHKAYANFNHSMQLIVDQNGKLIFDKPTVLLYDEVENRKKVMKGVVDGYLTYYITTTPGKTLGLAHPSFIRVNVKGIQD</sequence>
<evidence type="ECO:0000313" key="1">
    <source>
        <dbReference type="EMBL" id="MVN92361.1"/>
    </source>
</evidence>
<evidence type="ECO:0000313" key="2">
    <source>
        <dbReference type="Proteomes" id="UP000434850"/>
    </source>
</evidence>
<dbReference type="Proteomes" id="UP000434850">
    <property type="component" value="Unassembled WGS sequence"/>
</dbReference>
<keyword evidence="2" id="KW-1185">Reference proteome</keyword>
<dbReference type="OrthoDB" id="787262at2"/>
<name>A0A6I4IB03_9SPHI</name>
<reference evidence="1 2" key="1">
    <citation type="submission" date="2019-12" db="EMBL/GenBank/DDBJ databases">
        <title>Mucilaginibacter sp. HME9299 genome sequencing and assembly.</title>
        <authorList>
            <person name="Kang H."/>
            <person name="Kim H."/>
            <person name="Joh K."/>
        </authorList>
    </citation>
    <scope>NUCLEOTIDE SEQUENCE [LARGE SCALE GENOMIC DNA]</scope>
    <source>
        <strain evidence="1 2">HME9299</strain>
    </source>
</reference>
<dbReference type="AlphaFoldDB" id="A0A6I4IB03"/>
<gene>
    <name evidence="1" type="ORF">GO816_14590</name>
</gene>